<keyword evidence="1" id="KW-0808">Transferase</keyword>
<dbReference type="AlphaFoldDB" id="A0A4Q9DYD9"/>
<evidence type="ECO:0000313" key="1">
    <source>
        <dbReference type="EMBL" id="TBL80260.1"/>
    </source>
</evidence>
<dbReference type="Gene3D" id="2.30.30.430">
    <property type="entry name" value="Kinase associated protein B domain"/>
    <property type="match status" value="1"/>
</dbReference>
<dbReference type="EMBL" id="SIRE01000005">
    <property type="protein sequence ID" value="TBL80260.1"/>
    <property type="molecule type" value="Genomic_DNA"/>
</dbReference>
<dbReference type="InterPro" id="IPR014916">
    <property type="entry name" value="KapB"/>
</dbReference>
<proteinExistence type="predicted"/>
<evidence type="ECO:0000313" key="2">
    <source>
        <dbReference type="Proteomes" id="UP000293142"/>
    </source>
</evidence>
<dbReference type="SUPFAM" id="SSF141251">
    <property type="entry name" value="Kinase-associated protein B-like"/>
    <property type="match status" value="1"/>
</dbReference>
<gene>
    <name evidence="1" type="ORF">EYB31_07530</name>
</gene>
<protein>
    <submittedName>
        <fullName evidence="1">Kinase</fullName>
    </submittedName>
</protein>
<dbReference type="RefSeq" id="WP_131012674.1">
    <property type="nucleotide sequence ID" value="NZ_SIRE01000005.1"/>
</dbReference>
<dbReference type="SMART" id="SM01298">
    <property type="entry name" value="KapB"/>
    <property type="match status" value="1"/>
</dbReference>
<organism evidence="1 2">
    <name type="scientific">Paenibacillus thalictri</name>
    <dbReference type="NCBI Taxonomy" id="2527873"/>
    <lineage>
        <taxon>Bacteria</taxon>
        <taxon>Bacillati</taxon>
        <taxon>Bacillota</taxon>
        <taxon>Bacilli</taxon>
        <taxon>Bacillales</taxon>
        <taxon>Paenibacillaceae</taxon>
        <taxon>Paenibacillus</taxon>
    </lineage>
</organism>
<sequence length="128" mass="14532">MNATYQIGDLVTASYKTGGYIGEIAEAPSVHKAAVRILAVIKHPTQGDLHHPMDADVPFFHQRRALSFQEIALMPLHTIEPYSGEVPEYKQSLRQALQADIEQLQAQNNRFSQRCLEELRLLEQEYSL</sequence>
<keyword evidence="2" id="KW-1185">Reference proteome</keyword>
<dbReference type="Proteomes" id="UP000293142">
    <property type="component" value="Unassembled WGS sequence"/>
</dbReference>
<comment type="caution">
    <text evidence="1">The sequence shown here is derived from an EMBL/GenBank/DDBJ whole genome shotgun (WGS) entry which is preliminary data.</text>
</comment>
<dbReference type="GO" id="GO:0016301">
    <property type="term" value="F:kinase activity"/>
    <property type="evidence" value="ECO:0007669"/>
    <property type="project" value="UniProtKB-KW"/>
</dbReference>
<dbReference type="Pfam" id="PF08810">
    <property type="entry name" value="KapB"/>
    <property type="match status" value="1"/>
</dbReference>
<dbReference type="OrthoDB" id="2407789at2"/>
<reference evidence="1 2" key="1">
    <citation type="submission" date="2019-02" db="EMBL/GenBank/DDBJ databases">
        <title>Paenibacillus sp. nov., isolated from surface-sterilized tissue of Thalictrum simplex L.</title>
        <authorList>
            <person name="Tuo L."/>
        </authorList>
    </citation>
    <scope>NUCLEOTIDE SEQUENCE [LARGE SCALE GENOMIC DNA]</scope>
    <source>
        <strain evidence="1 2">N2SHLJ1</strain>
    </source>
</reference>
<dbReference type="InterPro" id="IPR038080">
    <property type="entry name" value="KapB_sf"/>
</dbReference>
<accession>A0A4Q9DYD9</accession>
<keyword evidence="1" id="KW-0418">Kinase</keyword>
<name>A0A4Q9DYD9_9BACL</name>